<dbReference type="Proteomes" id="UP001604336">
    <property type="component" value="Unassembled WGS sequence"/>
</dbReference>
<proteinExistence type="predicted"/>
<protein>
    <submittedName>
        <fullName evidence="2">Uncharacterized protein</fullName>
    </submittedName>
</protein>
<dbReference type="AlphaFoldDB" id="A0ABD1QVQ3"/>
<evidence type="ECO:0000313" key="2">
    <source>
        <dbReference type="EMBL" id="KAL2480291.1"/>
    </source>
</evidence>
<evidence type="ECO:0000256" key="1">
    <source>
        <dbReference type="SAM" id="Phobius"/>
    </source>
</evidence>
<evidence type="ECO:0000313" key="3">
    <source>
        <dbReference type="Proteomes" id="UP001604336"/>
    </source>
</evidence>
<organism evidence="2 3">
    <name type="scientific">Abeliophyllum distichum</name>
    <dbReference type="NCBI Taxonomy" id="126358"/>
    <lineage>
        <taxon>Eukaryota</taxon>
        <taxon>Viridiplantae</taxon>
        <taxon>Streptophyta</taxon>
        <taxon>Embryophyta</taxon>
        <taxon>Tracheophyta</taxon>
        <taxon>Spermatophyta</taxon>
        <taxon>Magnoliopsida</taxon>
        <taxon>eudicotyledons</taxon>
        <taxon>Gunneridae</taxon>
        <taxon>Pentapetalae</taxon>
        <taxon>asterids</taxon>
        <taxon>lamiids</taxon>
        <taxon>Lamiales</taxon>
        <taxon>Oleaceae</taxon>
        <taxon>Forsythieae</taxon>
        <taxon>Abeliophyllum</taxon>
    </lineage>
</organism>
<name>A0ABD1QVQ3_9LAMI</name>
<accession>A0ABD1QVQ3</accession>
<keyword evidence="1" id="KW-0812">Transmembrane</keyword>
<comment type="caution">
    <text evidence="2">The sequence shown here is derived from an EMBL/GenBank/DDBJ whole genome shotgun (WGS) entry which is preliminary data.</text>
</comment>
<gene>
    <name evidence="2" type="ORF">Adt_33257</name>
</gene>
<dbReference type="EMBL" id="JBFOLK010000010">
    <property type="protein sequence ID" value="KAL2480291.1"/>
    <property type="molecule type" value="Genomic_DNA"/>
</dbReference>
<keyword evidence="3" id="KW-1185">Reference proteome</keyword>
<feature type="transmembrane region" description="Helical" evidence="1">
    <location>
        <begin position="36"/>
        <end position="54"/>
    </location>
</feature>
<keyword evidence="1" id="KW-0472">Membrane</keyword>
<keyword evidence="1" id="KW-1133">Transmembrane helix</keyword>
<reference evidence="3" key="1">
    <citation type="submission" date="2024-07" db="EMBL/GenBank/DDBJ databases">
        <title>Two chromosome-level genome assemblies of Korean endemic species Abeliophyllum distichum and Forsythia ovata (Oleaceae).</title>
        <authorList>
            <person name="Jang H."/>
        </authorList>
    </citation>
    <scope>NUCLEOTIDE SEQUENCE [LARGE SCALE GENOMIC DNA]</scope>
</reference>
<sequence>MTACYDSNNYALVSDISERTMMKTVASFSFSQLSKLIVFMLLLCCGDFGFVTIFRDSWGEPRMIASTGVQLKETSSSSLEMKWYCMFNWKSSMEDQESQTVPDLEENKILNGLVPTTQAYTA</sequence>